<dbReference type="AlphaFoldDB" id="A9AX65"/>
<dbReference type="GO" id="GO:0051536">
    <property type="term" value="F:iron-sulfur cluster binding"/>
    <property type="evidence" value="ECO:0007669"/>
    <property type="project" value="UniProtKB-KW"/>
</dbReference>
<dbReference type="InterPro" id="IPR051827">
    <property type="entry name" value="Cas4_exonuclease"/>
</dbReference>
<keyword evidence="5 13" id="KW-0540">Nuclease</keyword>
<evidence type="ECO:0000256" key="9">
    <source>
        <dbReference type="ARBA" id="ARBA00023004"/>
    </source>
</evidence>
<keyword evidence="12 13" id="KW-0464">Manganese</keyword>
<dbReference type="HOGENOM" id="CLU_102055_1_1_0"/>
<dbReference type="GO" id="GO:0046872">
    <property type="term" value="F:metal ion binding"/>
    <property type="evidence" value="ECO:0007669"/>
    <property type="project" value="UniProtKB-KW"/>
</dbReference>
<comment type="cofactor">
    <cofactor evidence="13">
        <name>Mg(2+)</name>
        <dbReference type="ChEBI" id="CHEBI:18420"/>
    </cofactor>
    <cofactor evidence="13">
        <name>Mn(2+)</name>
        <dbReference type="ChEBI" id="CHEBI:29035"/>
    </cofactor>
    <text evidence="13">Mg(2+) or Mn(2+) required for ssDNA cleavage activity.</text>
</comment>
<sequence length="205" mass="23497">MNEFEPDYIPISMLNALAYCPRRFGYEYLQAEMLINEFVADGQILHSSVDAGGRTWIAGEVQERSVYVWSQRWRITGIVDLLESDRGEFCPVEYKRGKLAQRRNDHVQLCAQALCLEEMFGCEVNQGFIFSWANRRREQVAFDPELRQKTIAIIEQAHAICQRGELPAPTSQKGKCRDCSLKPLCLPDEVAYLTTHPHLTIDAID</sequence>
<evidence type="ECO:0000256" key="7">
    <source>
        <dbReference type="ARBA" id="ARBA00022801"/>
    </source>
</evidence>
<evidence type="ECO:0000256" key="5">
    <source>
        <dbReference type="ARBA" id="ARBA00022722"/>
    </source>
</evidence>
<organism evidence="15 16">
    <name type="scientific">Herpetosiphon aurantiacus (strain ATCC 23779 / DSM 785 / 114-95)</name>
    <dbReference type="NCBI Taxonomy" id="316274"/>
    <lineage>
        <taxon>Bacteria</taxon>
        <taxon>Bacillati</taxon>
        <taxon>Chloroflexota</taxon>
        <taxon>Chloroflexia</taxon>
        <taxon>Herpetosiphonales</taxon>
        <taxon>Herpetosiphonaceae</taxon>
        <taxon>Herpetosiphon</taxon>
    </lineage>
</organism>
<feature type="domain" description="DUF83" evidence="14">
    <location>
        <begin position="12"/>
        <end position="186"/>
    </location>
</feature>
<dbReference type="Gene3D" id="3.90.320.10">
    <property type="match status" value="1"/>
</dbReference>
<dbReference type="InterPro" id="IPR011604">
    <property type="entry name" value="PDDEXK-like_dom_sf"/>
</dbReference>
<comment type="cofactor">
    <cofactor evidence="1">
        <name>[4Fe-4S] cluster</name>
        <dbReference type="ChEBI" id="CHEBI:49883"/>
    </cofactor>
</comment>
<dbReference type="KEGG" id="hau:Haur_2233"/>
<keyword evidence="11 13" id="KW-0051">Antiviral defense</keyword>
<dbReference type="PANTHER" id="PTHR36531:SF6">
    <property type="entry name" value="DNA REPLICATION ATP-DEPENDENT HELICASE_NUCLEASE DNA2"/>
    <property type="match status" value="1"/>
</dbReference>
<comment type="similarity">
    <text evidence="2 13">Belongs to the CRISPR-associated exonuclease Cas4 family.</text>
</comment>
<keyword evidence="8 13" id="KW-0269">Exonuclease</keyword>
<keyword evidence="10 13" id="KW-0411">Iron-sulfur</keyword>
<keyword evidence="16" id="KW-1185">Reference proteome</keyword>
<dbReference type="STRING" id="316274.Haur_2233"/>
<evidence type="ECO:0000256" key="4">
    <source>
        <dbReference type="ARBA" id="ARBA00020049"/>
    </source>
</evidence>
<dbReference type="InterPro" id="IPR022765">
    <property type="entry name" value="Dna2/Cas4_DUF83"/>
</dbReference>
<evidence type="ECO:0000256" key="11">
    <source>
        <dbReference type="ARBA" id="ARBA00023118"/>
    </source>
</evidence>
<evidence type="ECO:0000259" key="14">
    <source>
        <dbReference type="Pfam" id="PF01930"/>
    </source>
</evidence>
<accession>A9AX65</accession>
<dbReference type="EMBL" id="CP000875">
    <property type="protein sequence ID" value="ABX04873.1"/>
    <property type="molecule type" value="Genomic_DNA"/>
</dbReference>
<dbReference type="NCBIfam" id="TIGR00372">
    <property type="entry name" value="cas4"/>
    <property type="match status" value="1"/>
</dbReference>
<dbReference type="Pfam" id="PF01930">
    <property type="entry name" value="Cas_Cas4"/>
    <property type="match status" value="1"/>
</dbReference>
<dbReference type="EC" id="3.1.12.1" evidence="3 13"/>
<evidence type="ECO:0000256" key="8">
    <source>
        <dbReference type="ARBA" id="ARBA00022839"/>
    </source>
</evidence>
<evidence type="ECO:0000256" key="13">
    <source>
        <dbReference type="RuleBase" id="RU365022"/>
    </source>
</evidence>
<keyword evidence="7 13" id="KW-0378">Hydrolase</keyword>
<evidence type="ECO:0000256" key="12">
    <source>
        <dbReference type="ARBA" id="ARBA00023211"/>
    </source>
</evidence>
<evidence type="ECO:0000256" key="2">
    <source>
        <dbReference type="ARBA" id="ARBA00009189"/>
    </source>
</evidence>
<dbReference type="InParanoid" id="A9AX65"/>
<dbReference type="BioCyc" id="HAUR316274:GHYA-2261-MONOMER"/>
<evidence type="ECO:0000313" key="16">
    <source>
        <dbReference type="Proteomes" id="UP000000787"/>
    </source>
</evidence>
<gene>
    <name evidence="15" type="ordered locus">Haur_2233</name>
</gene>
<protein>
    <recommendedName>
        <fullName evidence="4 13">CRISPR-associated exonuclease Cas4</fullName>
        <ecNumber evidence="3 13">3.1.12.1</ecNumber>
    </recommendedName>
</protein>
<proteinExistence type="inferred from homology"/>
<comment type="function">
    <text evidence="13">CRISPR (clustered regularly interspaced short palindromic repeat) is an adaptive immune system that provides protection against mobile genetic elements (viruses, transposable elements and conjugative plasmids). CRISPR clusters contain sequences complementary to antecedent mobile elements and target invading nucleic acids. CRISPR clusters are transcribed and processed into CRISPR RNA (crRNA).</text>
</comment>
<comment type="cofactor">
    <cofactor evidence="13">
        <name>iron-sulfur cluster</name>
        <dbReference type="ChEBI" id="CHEBI:30408"/>
    </cofactor>
</comment>
<dbReference type="InterPro" id="IPR013343">
    <property type="entry name" value="CRISPR-assoc_prot_Cas4"/>
</dbReference>
<dbReference type="GO" id="GO:0004527">
    <property type="term" value="F:exonuclease activity"/>
    <property type="evidence" value="ECO:0007669"/>
    <property type="project" value="UniProtKB-KW"/>
</dbReference>
<evidence type="ECO:0000256" key="10">
    <source>
        <dbReference type="ARBA" id="ARBA00023014"/>
    </source>
</evidence>
<evidence type="ECO:0000256" key="3">
    <source>
        <dbReference type="ARBA" id="ARBA00012768"/>
    </source>
</evidence>
<dbReference type="eggNOG" id="COG1468">
    <property type="taxonomic scope" value="Bacteria"/>
</dbReference>
<keyword evidence="6 13" id="KW-0479">Metal-binding</keyword>
<evidence type="ECO:0000313" key="15">
    <source>
        <dbReference type="EMBL" id="ABX04873.1"/>
    </source>
</evidence>
<dbReference type="PANTHER" id="PTHR36531">
    <property type="entry name" value="CRISPR-ASSOCIATED EXONUCLEASE CAS4"/>
    <property type="match status" value="1"/>
</dbReference>
<name>A9AX65_HERA2</name>
<dbReference type="GO" id="GO:0051607">
    <property type="term" value="P:defense response to virus"/>
    <property type="evidence" value="ECO:0007669"/>
    <property type="project" value="UniProtKB-KW"/>
</dbReference>
<reference evidence="15 16" key="1">
    <citation type="journal article" date="2011" name="Stand. Genomic Sci.">
        <title>Complete genome sequence of the filamentous gliding predatory bacterium Herpetosiphon aurantiacus type strain (114-95(T)).</title>
        <authorList>
            <person name="Kiss H."/>
            <person name="Nett M."/>
            <person name="Domin N."/>
            <person name="Martin K."/>
            <person name="Maresca J.A."/>
            <person name="Copeland A."/>
            <person name="Lapidus A."/>
            <person name="Lucas S."/>
            <person name="Berry K.W."/>
            <person name="Glavina Del Rio T."/>
            <person name="Dalin E."/>
            <person name="Tice H."/>
            <person name="Pitluck S."/>
            <person name="Richardson P."/>
            <person name="Bruce D."/>
            <person name="Goodwin L."/>
            <person name="Han C."/>
            <person name="Detter J.C."/>
            <person name="Schmutz J."/>
            <person name="Brettin T."/>
            <person name="Land M."/>
            <person name="Hauser L."/>
            <person name="Kyrpides N.C."/>
            <person name="Ivanova N."/>
            <person name="Goker M."/>
            <person name="Woyke T."/>
            <person name="Klenk H.P."/>
            <person name="Bryant D.A."/>
        </authorList>
    </citation>
    <scope>NUCLEOTIDE SEQUENCE [LARGE SCALE GENOMIC DNA]</scope>
    <source>
        <strain evidence="16">ATCC 23779 / DSM 785 / 114-95</strain>
    </source>
</reference>
<keyword evidence="9 13" id="KW-0408">Iron</keyword>
<evidence type="ECO:0000256" key="1">
    <source>
        <dbReference type="ARBA" id="ARBA00001966"/>
    </source>
</evidence>
<evidence type="ECO:0000256" key="6">
    <source>
        <dbReference type="ARBA" id="ARBA00022723"/>
    </source>
</evidence>
<dbReference type="Proteomes" id="UP000000787">
    <property type="component" value="Chromosome"/>
</dbReference>